<keyword evidence="3" id="KW-0378">Hydrolase</keyword>
<dbReference type="GO" id="GO:0006364">
    <property type="term" value="P:rRNA processing"/>
    <property type="evidence" value="ECO:0007669"/>
    <property type="project" value="TreeGrafter"/>
</dbReference>
<evidence type="ECO:0000259" key="7">
    <source>
        <dbReference type="PROSITE" id="PS50137"/>
    </source>
</evidence>
<sequence length="416" mass="45587">MYSPPSAHILSADTIEAGLRNVSLNESSAAQEPTVKAVLNVSPVVAEVSSVATTPISSGSSHSETEAPINLHIVTNKALGNLNGRSEKPMLRPKITELPQLPDIISEDLRTQVFTHRSVYARPTHMFEDAPDDPSPDNEMVEHLGDSVLQLVITELIRDVHPYLRVGPSTKIRALVVGNPTLASISVMYNLNDRLIPHPAQAVTLRASPHIQADLFEAYVGGVYLDRGLDITKSWLRPLFRPYIREAYRIVRVEHGLSPDPVPTPAPSGLSHPRRNGTSWSSPAPSRNAPIVGHLSLFNQHMQQNSKVIEWEYSDSAGAGTKTTPMWVVRAVVGGECLGRGRGSTKKAARNEAAKEGLKNLGVYVPPIRKVLHVWHILSRLVPDALSKQWLGWSSRSARLSDASIYFILPNVVYLS</sequence>
<keyword evidence="1" id="KW-0540">Nuclease</keyword>
<evidence type="ECO:0000313" key="9">
    <source>
        <dbReference type="EMBL" id="THG95868.1"/>
    </source>
</evidence>
<organism evidence="9 10">
    <name type="scientific">Hermanssonia centrifuga</name>
    <dbReference type="NCBI Taxonomy" id="98765"/>
    <lineage>
        <taxon>Eukaryota</taxon>
        <taxon>Fungi</taxon>
        <taxon>Dikarya</taxon>
        <taxon>Basidiomycota</taxon>
        <taxon>Agaricomycotina</taxon>
        <taxon>Agaricomycetes</taxon>
        <taxon>Polyporales</taxon>
        <taxon>Meruliaceae</taxon>
        <taxon>Hermanssonia</taxon>
    </lineage>
</organism>
<dbReference type="SMART" id="SM00358">
    <property type="entry name" value="DSRM"/>
    <property type="match status" value="1"/>
</dbReference>
<dbReference type="GO" id="GO:0006369">
    <property type="term" value="P:termination of RNA polymerase II transcription"/>
    <property type="evidence" value="ECO:0007669"/>
    <property type="project" value="TreeGrafter"/>
</dbReference>
<protein>
    <submittedName>
        <fullName evidence="9">Uncharacterized protein</fullName>
    </submittedName>
</protein>
<dbReference type="InterPro" id="IPR014720">
    <property type="entry name" value="dsRBD_dom"/>
</dbReference>
<dbReference type="PANTHER" id="PTHR11207">
    <property type="entry name" value="RIBONUCLEASE III"/>
    <property type="match status" value="1"/>
</dbReference>
<evidence type="ECO:0000256" key="4">
    <source>
        <dbReference type="ARBA" id="ARBA00022884"/>
    </source>
</evidence>
<dbReference type="Gene3D" id="3.30.160.20">
    <property type="match status" value="1"/>
</dbReference>
<dbReference type="Gene3D" id="1.10.1520.10">
    <property type="entry name" value="Ribonuclease III domain"/>
    <property type="match status" value="1"/>
</dbReference>
<dbReference type="InterPro" id="IPR036389">
    <property type="entry name" value="RNase_III_sf"/>
</dbReference>
<dbReference type="PROSITE" id="PS50142">
    <property type="entry name" value="RNASE_3_2"/>
    <property type="match status" value="1"/>
</dbReference>
<evidence type="ECO:0000313" key="10">
    <source>
        <dbReference type="Proteomes" id="UP000309038"/>
    </source>
</evidence>
<keyword evidence="10" id="KW-1185">Reference proteome</keyword>
<comment type="caution">
    <text evidence="9">The sequence shown here is derived from an EMBL/GenBank/DDBJ whole genome shotgun (WGS) entry which is preliminary data.</text>
</comment>
<dbReference type="GO" id="GO:0034475">
    <property type="term" value="P:U4 snRNA 3'-end processing"/>
    <property type="evidence" value="ECO:0007669"/>
    <property type="project" value="TreeGrafter"/>
</dbReference>
<keyword evidence="4 5" id="KW-0694">RNA-binding</keyword>
<dbReference type="SUPFAM" id="SSF69065">
    <property type="entry name" value="RNase III domain-like"/>
    <property type="match status" value="1"/>
</dbReference>
<evidence type="ECO:0000259" key="8">
    <source>
        <dbReference type="PROSITE" id="PS50142"/>
    </source>
</evidence>
<dbReference type="InterPro" id="IPR000999">
    <property type="entry name" value="RNase_III_dom"/>
</dbReference>
<accession>A0A4S4KCS7</accession>
<dbReference type="AlphaFoldDB" id="A0A4S4KCS7"/>
<gene>
    <name evidence="9" type="ORF">EW026_g5853</name>
</gene>
<dbReference type="EMBL" id="SGPJ01000281">
    <property type="protein sequence ID" value="THG95868.1"/>
    <property type="molecule type" value="Genomic_DNA"/>
</dbReference>
<evidence type="ECO:0000256" key="5">
    <source>
        <dbReference type="PROSITE-ProRule" id="PRU00266"/>
    </source>
</evidence>
<feature type="domain" description="DRBM" evidence="7">
    <location>
        <begin position="293"/>
        <end position="363"/>
    </location>
</feature>
<name>A0A4S4KCS7_9APHY</name>
<dbReference type="GO" id="GO:0003723">
    <property type="term" value="F:RNA binding"/>
    <property type="evidence" value="ECO:0007669"/>
    <property type="project" value="UniProtKB-UniRule"/>
</dbReference>
<keyword evidence="2" id="KW-0255">Endonuclease</keyword>
<feature type="domain" description="RNase III" evidence="8">
    <location>
        <begin position="82"/>
        <end position="228"/>
    </location>
</feature>
<evidence type="ECO:0000256" key="1">
    <source>
        <dbReference type="ARBA" id="ARBA00022722"/>
    </source>
</evidence>
<feature type="compositionally biased region" description="Polar residues" evidence="6">
    <location>
        <begin position="276"/>
        <end position="285"/>
    </location>
</feature>
<evidence type="ECO:0000256" key="2">
    <source>
        <dbReference type="ARBA" id="ARBA00022759"/>
    </source>
</evidence>
<proteinExistence type="predicted"/>
<dbReference type="PROSITE" id="PS50137">
    <property type="entry name" value="DS_RBD"/>
    <property type="match status" value="1"/>
</dbReference>
<feature type="region of interest" description="Disordered" evidence="6">
    <location>
        <begin position="256"/>
        <end position="286"/>
    </location>
</feature>
<dbReference type="Proteomes" id="UP000309038">
    <property type="component" value="Unassembled WGS sequence"/>
</dbReference>
<dbReference type="Pfam" id="PF00035">
    <property type="entry name" value="dsrm"/>
    <property type="match status" value="1"/>
</dbReference>
<dbReference type="GO" id="GO:0004525">
    <property type="term" value="F:ribonuclease III activity"/>
    <property type="evidence" value="ECO:0007669"/>
    <property type="project" value="InterPro"/>
</dbReference>
<dbReference type="PANTHER" id="PTHR11207:SF0">
    <property type="entry name" value="RIBONUCLEASE 3"/>
    <property type="match status" value="1"/>
</dbReference>
<dbReference type="CDD" id="cd00593">
    <property type="entry name" value="RIBOc"/>
    <property type="match status" value="1"/>
</dbReference>
<evidence type="ECO:0000256" key="6">
    <source>
        <dbReference type="SAM" id="MobiDB-lite"/>
    </source>
</evidence>
<dbReference type="Pfam" id="PF00636">
    <property type="entry name" value="Ribonuclease_3"/>
    <property type="match status" value="1"/>
</dbReference>
<dbReference type="GO" id="GO:0005654">
    <property type="term" value="C:nucleoplasm"/>
    <property type="evidence" value="ECO:0007669"/>
    <property type="project" value="TreeGrafter"/>
</dbReference>
<evidence type="ECO:0000256" key="3">
    <source>
        <dbReference type="ARBA" id="ARBA00022801"/>
    </source>
</evidence>
<dbReference type="SMART" id="SM00535">
    <property type="entry name" value="RIBOc"/>
    <property type="match status" value="1"/>
</dbReference>
<dbReference type="SUPFAM" id="SSF54768">
    <property type="entry name" value="dsRNA-binding domain-like"/>
    <property type="match status" value="1"/>
</dbReference>
<reference evidence="9 10" key="1">
    <citation type="submission" date="2019-02" db="EMBL/GenBank/DDBJ databases">
        <title>Genome sequencing of the rare red list fungi Phlebia centrifuga.</title>
        <authorList>
            <person name="Buettner E."/>
            <person name="Kellner H."/>
        </authorList>
    </citation>
    <scope>NUCLEOTIDE SEQUENCE [LARGE SCALE GENOMIC DNA]</scope>
    <source>
        <strain evidence="9 10">DSM 108282</strain>
    </source>
</reference>